<dbReference type="Proteomes" id="UP001174694">
    <property type="component" value="Unassembled WGS sequence"/>
</dbReference>
<evidence type="ECO:0000256" key="1">
    <source>
        <dbReference type="ARBA" id="ARBA00008056"/>
    </source>
</evidence>
<evidence type="ECO:0000313" key="5">
    <source>
        <dbReference type="Proteomes" id="UP001174694"/>
    </source>
</evidence>
<dbReference type="GO" id="GO:0016491">
    <property type="term" value="F:oxidoreductase activity"/>
    <property type="evidence" value="ECO:0007669"/>
    <property type="project" value="UniProtKB-KW"/>
</dbReference>
<keyword evidence="2" id="KW-0408">Iron</keyword>
<comment type="similarity">
    <text evidence="1 2">Belongs to the iron/ascorbate-dependent oxidoreductase family.</text>
</comment>
<comment type="caution">
    <text evidence="4">The sequence shown here is derived from an EMBL/GenBank/DDBJ whole genome shotgun (WGS) entry which is preliminary data.</text>
</comment>
<evidence type="ECO:0000313" key="4">
    <source>
        <dbReference type="EMBL" id="KAJ9142990.1"/>
    </source>
</evidence>
<dbReference type="PROSITE" id="PS51471">
    <property type="entry name" value="FE2OG_OXY"/>
    <property type="match status" value="1"/>
</dbReference>
<dbReference type="InterPro" id="IPR044861">
    <property type="entry name" value="IPNS-like_FE2OG_OXY"/>
</dbReference>
<dbReference type="Pfam" id="PF03171">
    <property type="entry name" value="2OG-FeII_Oxy"/>
    <property type="match status" value="1"/>
</dbReference>
<dbReference type="EMBL" id="JANBVO010000020">
    <property type="protein sequence ID" value="KAJ9142990.1"/>
    <property type="molecule type" value="Genomic_DNA"/>
</dbReference>
<feature type="domain" description="Fe2OG dioxygenase" evidence="3">
    <location>
        <begin position="213"/>
        <end position="314"/>
    </location>
</feature>
<dbReference type="GO" id="GO:0044283">
    <property type="term" value="P:small molecule biosynthetic process"/>
    <property type="evidence" value="ECO:0007669"/>
    <property type="project" value="UniProtKB-ARBA"/>
</dbReference>
<organism evidence="4 5">
    <name type="scientific">Pleurostoma richardsiae</name>
    <dbReference type="NCBI Taxonomy" id="41990"/>
    <lineage>
        <taxon>Eukaryota</taxon>
        <taxon>Fungi</taxon>
        <taxon>Dikarya</taxon>
        <taxon>Ascomycota</taxon>
        <taxon>Pezizomycotina</taxon>
        <taxon>Sordariomycetes</taxon>
        <taxon>Sordariomycetidae</taxon>
        <taxon>Calosphaeriales</taxon>
        <taxon>Pleurostomataceae</taxon>
        <taxon>Pleurostoma</taxon>
    </lineage>
</organism>
<dbReference type="SUPFAM" id="SSF51197">
    <property type="entry name" value="Clavaminate synthase-like"/>
    <property type="match status" value="1"/>
</dbReference>
<dbReference type="InterPro" id="IPR026992">
    <property type="entry name" value="DIOX_N"/>
</dbReference>
<sequence>MAPSAIDPEPEYVEFSHEGSWGHKREVLKGDRAKPTFEEIPLIDVAGSFSDNFDDRLKVAKQIANACEQVGFFYIKNHGISQQLMDGTMDAARRYFDKPVDVKMREHIYKSKDMRGYEPVHGANVDPRKPKGDRKESFLHNFEPECDPVPAKLTEEQRALLHQNLWPSDDLDFKKACYKYDRNMIVLMRKMVQMFALGLGFDEHFFDQKVTHPLASCKMIHYPPQDPSSEDETGIGAHTDFVCFTMLLQDNVGGLEVLNANAHWIPAPPIPGAFVINVGDFLMRLTNRRFLSTVHRVTNKSGKERYSMPWFCSFNLDAIVEVLPNYVTEEQVAAYEPITVAEYYKRRLTLQRKEGIRRKKFEGEVPA</sequence>
<evidence type="ECO:0000256" key="2">
    <source>
        <dbReference type="RuleBase" id="RU003682"/>
    </source>
</evidence>
<proteinExistence type="inferred from homology"/>
<dbReference type="InterPro" id="IPR050231">
    <property type="entry name" value="Iron_ascorbate_oxido_reductase"/>
</dbReference>
<dbReference type="Gene3D" id="2.60.120.330">
    <property type="entry name" value="B-lactam Antibiotic, Isopenicillin N Synthase, Chain"/>
    <property type="match status" value="1"/>
</dbReference>
<dbReference type="InterPro" id="IPR027443">
    <property type="entry name" value="IPNS-like_sf"/>
</dbReference>
<gene>
    <name evidence="4" type="ORF">NKR23_g6728</name>
</gene>
<dbReference type="InterPro" id="IPR005123">
    <property type="entry name" value="Oxoglu/Fe-dep_dioxygenase_dom"/>
</dbReference>
<dbReference type="AlphaFoldDB" id="A0AA38VHF1"/>
<keyword evidence="2" id="KW-0560">Oxidoreductase</keyword>
<dbReference type="PANTHER" id="PTHR47990">
    <property type="entry name" value="2-OXOGLUTARATE (2OG) AND FE(II)-DEPENDENT OXYGENASE SUPERFAMILY PROTEIN-RELATED"/>
    <property type="match status" value="1"/>
</dbReference>
<reference evidence="4" key="1">
    <citation type="submission" date="2022-07" db="EMBL/GenBank/DDBJ databases">
        <title>Fungi with potential for degradation of polypropylene.</title>
        <authorList>
            <person name="Gostincar C."/>
        </authorList>
    </citation>
    <scope>NUCLEOTIDE SEQUENCE</scope>
    <source>
        <strain evidence="4">EXF-13308</strain>
    </source>
</reference>
<accession>A0AA38VHF1</accession>
<dbReference type="Pfam" id="PF14226">
    <property type="entry name" value="DIOX_N"/>
    <property type="match status" value="1"/>
</dbReference>
<dbReference type="PRINTS" id="PR00682">
    <property type="entry name" value="IPNSYNTHASE"/>
</dbReference>
<keyword evidence="2" id="KW-0479">Metal-binding</keyword>
<protein>
    <submittedName>
        <fullName evidence="4">Oxoglutarate/iron-dependent oxygenase</fullName>
    </submittedName>
</protein>
<keyword evidence="5" id="KW-1185">Reference proteome</keyword>
<name>A0AA38VHF1_9PEZI</name>
<evidence type="ECO:0000259" key="3">
    <source>
        <dbReference type="PROSITE" id="PS51471"/>
    </source>
</evidence>
<dbReference type="GO" id="GO:0046872">
    <property type="term" value="F:metal ion binding"/>
    <property type="evidence" value="ECO:0007669"/>
    <property type="project" value="UniProtKB-KW"/>
</dbReference>